<accession>A0AAV4A966</accession>
<evidence type="ECO:0000313" key="3">
    <source>
        <dbReference type="Proteomes" id="UP000735302"/>
    </source>
</evidence>
<organism evidence="2 3">
    <name type="scientific">Plakobranchus ocellatus</name>
    <dbReference type="NCBI Taxonomy" id="259542"/>
    <lineage>
        <taxon>Eukaryota</taxon>
        <taxon>Metazoa</taxon>
        <taxon>Spiralia</taxon>
        <taxon>Lophotrochozoa</taxon>
        <taxon>Mollusca</taxon>
        <taxon>Gastropoda</taxon>
        <taxon>Heterobranchia</taxon>
        <taxon>Euthyneura</taxon>
        <taxon>Panpulmonata</taxon>
        <taxon>Sacoglossa</taxon>
        <taxon>Placobranchoidea</taxon>
        <taxon>Plakobranchidae</taxon>
        <taxon>Plakobranchus</taxon>
    </lineage>
</organism>
<dbReference type="EMBL" id="BLXT01003724">
    <property type="protein sequence ID" value="GFO03345.1"/>
    <property type="molecule type" value="Genomic_DNA"/>
</dbReference>
<keyword evidence="3" id="KW-1185">Reference proteome</keyword>
<sequence length="156" mass="17078">MLFQAEVQRLAVKFLPEQQHLCRPSTSASVLQHQNTRGEGNFCGSGRSSSGGLHSSRPVEALSARQARTVGFVDTGGYRGQSLYHTSSSSSSSNHNDNNVMSKNDLKDSHTLSSLIPKCPVGVSSEECLSKVLRLVNTMLDVERDRRAAYEDAYYP</sequence>
<dbReference type="Proteomes" id="UP000735302">
    <property type="component" value="Unassembled WGS sequence"/>
</dbReference>
<gene>
    <name evidence="2" type="ORF">PoB_002985000</name>
</gene>
<comment type="caution">
    <text evidence="2">The sequence shown here is derived from an EMBL/GenBank/DDBJ whole genome shotgun (WGS) entry which is preliminary data.</text>
</comment>
<reference evidence="2 3" key="1">
    <citation type="journal article" date="2021" name="Elife">
        <title>Chloroplast acquisition without the gene transfer in kleptoplastic sea slugs, Plakobranchus ocellatus.</title>
        <authorList>
            <person name="Maeda T."/>
            <person name="Takahashi S."/>
            <person name="Yoshida T."/>
            <person name="Shimamura S."/>
            <person name="Takaki Y."/>
            <person name="Nagai Y."/>
            <person name="Toyoda A."/>
            <person name="Suzuki Y."/>
            <person name="Arimoto A."/>
            <person name="Ishii H."/>
            <person name="Satoh N."/>
            <person name="Nishiyama T."/>
            <person name="Hasebe M."/>
            <person name="Maruyama T."/>
            <person name="Minagawa J."/>
            <person name="Obokata J."/>
            <person name="Shigenobu S."/>
        </authorList>
    </citation>
    <scope>NUCLEOTIDE SEQUENCE [LARGE SCALE GENOMIC DNA]</scope>
</reference>
<evidence type="ECO:0000313" key="2">
    <source>
        <dbReference type="EMBL" id="GFO03345.1"/>
    </source>
</evidence>
<protein>
    <submittedName>
        <fullName evidence="2">Uncharacterized protein</fullName>
    </submittedName>
</protein>
<evidence type="ECO:0000256" key="1">
    <source>
        <dbReference type="SAM" id="MobiDB-lite"/>
    </source>
</evidence>
<name>A0AAV4A966_9GAST</name>
<feature type="region of interest" description="Disordered" evidence="1">
    <location>
        <begin position="83"/>
        <end position="105"/>
    </location>
</feature>
<feature type="compositionally biased region" description="Low complexity" evidence="1">
    <location>
        <begin position="44"/>
        <end position="56"/>
    </location>
</feature>
<proteinExistence type="predicted"/>
<dbReference type="AlphaFoldDB" id="A0AAV4A966"/>
<feature type="region of interest" description="Disordered" evidence="1">
    <location>
        <begin position="39"/>
        <end position="60"/>
    </location>
</feature>